<dbReference type="AlphaFoldDB" id="A0AAV4D1X2"/>
<proteinExistence type="predicted"/>
<dbReference type="EMBL" id="BLXT01007308">
    <property type="protein sequence ID" value="GFO38048.1"/>
    <property type="molecule type" value="Genomic_DNA"/>
</dbReference>
<gene>
    <name evidence="2" type="ORF">PoB_006455300</name>
</gene>
<sequence length="133" mass="14461">MRFSKVPDLRILAPKVPGTVRFGTLDKEPPGGQDKGESESAGGASVSRCLPAGRQAIGIAAFIHFRGANRVESWSFFTYGILMKLVIAFLRRLLRDLATHLVLGGQGEIEKLSYSKLGFERRTSHLVANCSTG</sequence>
<feature type="region of interest" description="Disordered" evidence="1">
    <location>
        <begin position="22"/>
        <end position="46"/>
    </location>
</feature>
<comment type="caution">
    <text evidence="2">The sequence shown here is derived from an EMBL/GenBank/DDBJ whole genome shotgun (WGS) entry which is preliminary data.</text>
</comment>
<feature type="compositionally biased region" description="Basic and acidic residues" evidence="1">
    <location>
        <begin position="24"/>
        <end position="38"/>
    </location>
</feature>
<reference evidence="2 3" key="1">
    <citation type="journal article" date="2021" name="Elife">
        <title>Chloroplast acquisition without the gene transfer in kleptoplastic sea slugs, Plakobranchus ocellatus.</title>
        <authorList>
            <person name="Maeda T."/>
            <person name="Takahashi S."/>
            <person name="Yoshida T."/>
            <person name="Shimamura S."/>
            <person name="Takaki Y."/>
            <person name="Nagai Y."/>
            <person name="Toyoda A."/>
            <person name="Suzuki Y."/>
            <person name="Arimoto A."/>
            <person name="Ishii H."/>
            <person name="Satoh N."/>
            <person name="Nishiyama T."/>
            <person name="Hasebe M."/>
            <person name="Maruyama T."/>
            <person name="Minagawa J."/>
            <person name="Obokata J."/>
            <person name="Shigenobu S."/>
        </authorList>
    </citation>
    <scope>NUCLEOTIDE SEQUENCE [LARGE SCALE GENOMIC DNA]</scope>
</reference>
<name>A0AAV4D1X2_9GAST</name>
<evidence type="ECO:0000313" key="3">
    <source>
        <dbReference type="Proteomes" id="UP000735302"/>
    </source>
</evidence>
<evidence type="ECO:0000256" key="1">
    <source>
        <dbReference type="SAM" id="MobiDB-lite"/>
    </source>
</evidence>
<dbReference type="Proteomes" id="UP000735302">
    <property type="component" value="Unassembled WGS sequence"/>
</dbReference>
<keyword evidence="3" id="KW-1185">Reference proteome</keyword>
<organism evidence="2 3">
    <name type="scientific">Plakobranchus ocellatus</name>
    <dbReference type="NCBI Taxonomy" id="259542"/>
    <lineage>
        <taxon>Eukaryota</taxon>
        <taxon>Metazoa</taxon>
        <taxon>Spiralia</taxon>
        <taxon>Lophotrochozoa</taxon>
        <taxon>Mollusca</taxon>
        <taxon>Gastropoda</taxon>
        <taxon>Heterobranchia</taxon>
        <taxon>Euthyneura</taxon>
        <taxon>Panpulmonata</taxon>
        <taxon>Sacoglossa</taxon>
        <taxon>Placobranchoidea</taxon>
        <taxon>Plakobranchidae</taxon>
        <taxon>Plakobranchus</taxon>
    </lineage>
</organism>
<protein>
    <submittedName>
        <fullName evidence="2">Uncharacterized protein</fullName>
    </submittedName>
</protein>
<evidence type="ECO:0000313" key="2">
    <source>
        <dbReference type="EMBL" id="GFO38048.1"/>
    </source>
</evidence>
<accession>A0AAV4D1X2</accession>